<dbReference type="SMART" id="SM00698">
    <property type="entry name" value="MORN"/>
    <property type="match status" value="2"/>
</dbReference>
<evidence type="ECO:0000313" key="4">
    <source>
        <dbReference type="WBParaSite" id="ECPE_0000866001-mRNA-1"/>
    </source>
</evidence>
<dbReference type="EMBL" id="UZAN01046244">
    <property type="protein sequence ID" value="VDP83919.1"/>
    <property type="molecule type" value="Genomic_DNA"/>
</dbReference>
<evidence type="ECO:0000256" key="1">
    <source>
        <dbReference type="ARBA" id="ARBA00022737"/>
    </source>
</evidence>
<proteinExistence type="predicted"/>
<reference evidence="2 3" key="2">
    <citation type="submission" date="2018-11" db="EMBL/GenBank/DDBJ databases">
        <authorList>
            <consortium name="Pathogen Informatics"/>
        </authorList>
    </citation>
    <scope>NUCLEOTIDE SEQUENCE [LARGE SCALE GENOMIC DNA]</scope>
    <source>
        <strain evidence="2 3">Egypt</strain>
    </source>
</reference>
<dbReference type="Gene3D" id="2.20.110.10">
    <property type="entry name" value="Histone H3 K4-specific methyltransferase SET7/9 N-terminal domain"/>
    <property type="match status" value="1"/>
</dbReference>
<sequence length="188" mass="21524">MFGRFVFPNGDYYEGHYTQSRQGIVRNGEGKYLGAFRDAFKPPEPTEVISEKSKSNLDWDKDASSKREPENYLGKFNYLCYSGSWVSDKIEGYGFVLYPNGEKYEGQFKENRMHGEGTYTWPDGFILKGTFLNNRLAPQSELSLIDPSEHEWTGKWNGDNVIHLKSGGESNIQTRIIQTRLALKLTSL</sequence>
<keyword evidence="1" id="KW-0677">Repeat</keyword>
<reference evidence="4" key="1">
    <citation type="submission" date="2016-06" db="UniProtKB">
        <authorList>
            <consortium name="WormBaseParasite"/>
        </authorList>
    </citation>
    <scope>IDENTIFICATION</scope>
</reference>
<dbReference type="WBParaSite" id="ECPE_0000866001-mRNA-1">
    <property type="protein sequence ID" value="ECPE_0000866001-mRNA-1"/>
    <property type="gene ID" value="ECPE_0000866001"/>
</dbReference>
<protein>
    <submittedName>
        <fullName evidence="4">MORN repeat-containing protein 5</fullName>
    </submittedName>
</protein>
<dbReference type="Pfam" id="PF02493">
    <property type="entry name" value="MORN"/>
    <property type="match status" value="3"/>
</dbReference>
<dbReference type="SUPFAM" id="SSF82185">
    <property type="entry name" value="Histone H3 K4-specific methyltransferase SET7/9 N-terminal domain"/>
    <property type="match status" value="1"/>
</dbReference>
<evidence type="ECO:0000313" key="2">
    <source>
        <dbReference type="EMBL" id="VDP83919.1"/>
    </source>
</evidence>
<keyword evidence="3" id="KW-1185">Reference proteome</keyword>
<accession>A0A183ANU9</accession>
<evidence type="ECO:0000313" key="3">
    <source>
        <dbReference type="Proteomes" id="UP000272942"/>
    </source>
</evidence>
<organism evidence="4">
    <name type="scientific">Echinostoma caproni</name>
    <dbReference type="NCBI Taxonomy" id="27848"/>
    <lineage>
        <taxon>Eukaryota</taxon>
        <taxon>Metazoa</taxon>
        <taxon>Spiralia</taxon>
        <taxon>Lophotrochozoa</taxon>
        <taxon>Platyhelminthes</taxon>
        <taxon>Trematoda</taxon>
        <taxon>Digenea</taxon>
        <taxon>Plagiorchiida</taxon>
        <taxon>Echinostomata</taxon>
        <taxon>Echinostomatoidea</taxon>
        <taxon>Echinostomatidae</taxon>
        <taxon>Echinostoma</taxon>
    </lineage>
</organism>
<dbReference type="Proteomes" id="UP000272942">
    <property type="component" value="Unassembled WGS sequence"/>
</dbReference>
<name>A0A183ANU9_9TREM</name>
<dbReference type="InterPro" id="IPR052849">
    <property type="entry name" value="MORN_repeat_protein"/>
</dbReference>
<dbReference type="InterPro" id="IPR003409">
    <property type="entry name" value="MORN"/>
</dbReference>
<gene>
    <name evidence="2" type="ORF">ECPE_LOCUS8634</name>
</gene>
<dbReference type="AlphaFoldDB" id="A0A183ANU9"/>
<dbReference type="OrthoDB" id="437960at2759"/>
<dbReference type="PANTHER" id="PTHR46917">
    <property type="entry name" value="MORN REPEAT-CONTAINING PROTEIN 2"/>
    <property type="match status" value="1"/>
</dbReference>
<dbReference type="PANTHER" id="PTHR46917:SF1">
    <property type="entry name" value="MORN REPEAT-CONTAINING PROTEIN 2"/>
    <property type="match status" value="1"/>
</dbReference>